<dbReference type="Proteomes" id="UP000652219">
    <property type="component" value="Unassembled WGS sequence"/>
</dbReference>
<reference evidence="2 3" key="1">
    <citation type="journal article" date="2020" name="Phytopathology">
        <title>Genome Sequence Resources of Colletotrichum truncatum, C. plurivorum, C. musicola, and C. sojae: Four Species Pathogenic to Soybean (Glycine max).</title>
        <authorList>
            <person name="Rogerio F."/>
            <person name="Boufleur T.R."/>
            <person name="Ciampi-Guillardi M."/>
            <person name="Sukno S.A."/>
            <person name="Thon M.R."/>
            <person name="Massola Junior N.S."/>
            <person name="Baroncelli R."/>
        </authorList>
    </citation>
    <scope>NUCLEOTIDE SEQUENCE [LARGE SCALE GENOMIC DNA]</scope>
    <source>
        <strain evidence="2 3">LFN0009</strain>
    </source>
</reference>
<keyword evidence="3" id="KW-1185">Reference proteome</keyword>
<evidence type="ECO:0000313" key="3">
    <source>
        <dbReference type="Proteomes" id="UP000652219"/>
    </source>
</evidence>
<dbReference type="AlphaFoldDB" id="A0A8H6ML77"/>
<comment type="caution">
    <text evidence="2">The sequence shown here is derived from an EMBL/GenBank/DDBJ whole genome shotgun (WGS) entry which is preliminary data.</text>
</comment>
<evidence type="ECO:0000256" key="1">
    <source>
        <dbReference type="SAM" id="MobiDB-lite"/>
    </source>
</evidence>
<gene>
    <name evidence="2" type="ORF">CSOJ01_13364</name>
</gene>
<sequence>MRNGDVDGISPFQQVGTEPRPRRGRRGVKTPAADDGWSSTSTSPSRRGPLAALVPASRTLKLSDTRASLGLGAPPDVLRSIAAGSATSIRLYAATRVVTEIFTTTS</sequence>
<protein>
    <submittedName>
        <fullName evidence="2">Uncharacterized protein</fullName>
    </submittedName>
</protein>
<feature type="region of interest" description="Disordered" evidence="1">
    <location>
        <begin position="1"/>
        <end position="50"/>
    </location>
</feature>
<name>A0A8H6ML77_9PEZI</name>
<accession>A0A8H6ML77</accession>
<evidence type="ECO:0000313" key="2">
    <source>
        <dbReference type="EMBL" id="KAF6795829.1"/>
    </source>
</evidence>
<dbReference type="EMBL" id="WIGN01000384">
    <property type="protein sequence ID" value="KAF6795829.1"/>
    <property type="molecule type" value="Genomic_DNA"/>
</dbReference>
<organism evidence="2 3">
    <name type="scientific">Colletotrichum sojae</name>
    <dbReference type="NCBI Taxonomy" id="2175907"/>
    <lineage>
        <taxon>Eukaryota</taxon>
        <taxon>Fungi</taxon>
        <taxon>Dikarya</taxon>
        <taxon>Ascomycota</taxon>
        <taxon>Pezizomycotina</taxon>
        <taxon>Sordariomycetes</taxon>
        <taxon>Hypocreomycetidae</taxon>
        <taxon>Glomerellales</taxon>
        <taxon>Glomerellaceae</taxon>
        <taxon>Colletotrichum</taxon>
        <taxon>Colletotrichum orchidearum species complex</taxon>
    </lineage>
</organism>
<proteinExistence type="predicted"/>
<feature type="compositionally biased region" description="Low complexity" evidence="1">
    <location>
        <begin position="34"/>
        <end position="49"/>
    </location>
</feature>